<dbReference type="Gene3D" id="3.40.50.200">
    <property type="entry name" value="Peptidase S8/S53 domain"/>
    <property type="match status" value="1"/>
</dbReference>
<dbReference type="SUPFAM" id="SSF52743">
    <property type="entry name" value="Subtilisin-like"/>
    <property type="match status" value="1"/>
</dbReference>
<dbReference type="AlphaFoldDB" id="A0A6A6MYT3"/>
<accession>A0A6A6MYT3</accession>
<dbReference type="GO" id="GO:0005576">
    <property type="term" value="C:extracellular region"/>
    <property type="evidence" value="ECO:0007669"/>
    <property type="project" value="UniProtKB-SubCell"/>
</dbReference>
<dbReference type="Pfam" id="PF17766">
    <property type="entry name" value="fn3_6"/>
    <property type="match status" value="1"/>
</dbReference>
<keyword evidence="3" id="KW-0732">Signal</keyword>
<evidence type="ECO:0000313" key="8">
    <source>
        <dbReference type="Proteomes" id="UP000467840"/>
    </source>
</evidence>
<comment type="caution">
    <text evidence="4">Lacks conserved residue(s) required for the propagation of feature annotation.</text>
</comment>
<protein>
    <recommendedName>
        <fullName evidence="9">Subtilisin-like protease fibronectin type-III domain-containing protein</fullName>
    </recommendedName>
</protein>
<dbReference type="InterPro" id="IPR000209">
    <property type="entry name" value="Peptidase_S8/S53_dom"/>
</dbReference>
<comment type="similarity">
    <text evidence="2 4">Belongs to the peptidase S8 family.</text>
</comment>
<evidence type="ECO:0000256" key="2">
    <source>
        <dbReference type="ARBA" id="ARBA00011073"/>
    </source>
</evidence>
<dbReference type="InterPro" id="IPR041469">
    <property type="entry name" value="Subtilisin-like_FN3"/>
</dbReference>
<evidence type="ECO:0000256" key="1">
    <source>
        <dbReference type="ARBA" id="ARBA00004613"/>
    </source>
</evidence>
<dbReference type="PROSITE" id="PS51892">
    <property type="entry name" value="SUBTILASE"/>
    <property type="match status" value="1"/>
</dbReference>
<dbReference type="EMBL" id="JAAGAX010000003">
    <property type="protein sequence ID" value="KAF2318971.1"/>
    <property type="molecule type" value="Genomic_DNA"/>
</dbReference>
<feature type="domain" description="Subtilisin-like protease fibronectin type-III" evidence="6">
    <location>
        <begin position="104"/>
        <end position="202"/>
    </location>
</feature>
<proteinExistence type="inferred from homology"/>
<evidence type="ECO:0000313" key="7">
    <source>
        <dbReference type="EMBL" id="KAF2318971.1"/>
    </source>
</evidence>
<dbReference type="InterPro" id="IPR045051">
    <property type="entry name" value="SBT"/>
</dbReference>
<evidence type="ECO:0000256" key="4">
    <source>
        <dbReference type="PROSITE-ProRule" id="PRU01240"/>
    </source>
</evidence>
<dbReference type="Gene3D" id="2.60.40.2310">
    <property type="match status" value="1"/>
</dbReference>
<dbReference type="Pfam" id="PF00082">
    <property type="entry name" value="Peptidase_S8"/>
    <property type="match status" value="1"/>
</dbReference>
<evidence type="ECO:0000259" key="5">
    <source>
        <dbReference type="Pfam" id="PF00082"/>
    </source>
</evidence>
<dbReference type="GO" id="GO:0004252">
    <property type="term" value="F:serine-type endopeptidase activity"/>
    <property type="evidence" value="ECO:0007669"/>
    <property type="project" value="InterPro"/>
</dbReference>
<sequence>MACPHATEAVAYVKSYHPTWSPAALKSALMTTSFPMNSKINSEAEFAYGVGHINPAKAINPRLIYNAEPIDYIKFLCGQGYNSSLLQMVTGDNSSCSTNGTVWDLNYPSFALSISPSEFISRVYNRIVTNVGSPTSTYKATVTSPHGFKIQVNPSILSFTSLNEKLSFALTVEGKLELEAIMVSASLVWDDRVHQVRSPITVYVVTQ</sequence>
<organism evidence="7 8">
    <name type="scientific">Hevea brasiliensis</name>
    <name type="common">Para rubber tree</name>
    <name type="synonym">Siphonia brasiliensis</name>
    <dbReference type="NCBI Taxonomy" id="3981"/>
    <lineage>
        <taxon>Eukaryota</taxon>
        <taxon>Viridiplantae</taxon>
        <taxon>Streptophyta</taxon>
        <taxon>Embryophyta</taxon>
        <taxon>Tracheophyta</taxon>
        <taxon>Spermatophyta</taxon>
        <taxon>Magnoliopsida</taxon>
        <taxon>eudicotyledons</taxon>
        <taxon>Gunneridae</taxon>
        <taxon>Pentapetalae</taxon>
        <taxon>rosids</taxon>
        <taxon>fabids</taxon>
        <taxon>Malpighiales</taxon>
        <taxon>Euphorbiaceae</taxon>
        <taxon>Crotonoideae</taxon>
        <taxon>Micrandreae</taxon>
        <taxon>Hevea</taxon>
    </lineage>
</organism>
<name>A0A6A6MYT3_HEVBR</name>
<dbReference type="PANTHER" id="PTHR10795">
    <property type="entry name" value="PROPROTEIN CONVERTASE SUBTILISIN/KEXIN"/>
    <property type="match status" value="1"/>
</dbReference>
<gene>
    <name evidence="7" type="ORF">GH714_012041</name>
</gene>
<evidence type="ECO:0000256" key="3">
    <source>
        <dbReference type="ARBA" id="ARBA00022729"/>
    </source>
</evidence>
<dbReference type="Proteomes" id="UP000467840">
    <property type="component" value="Chromosome 10"/>
</dbReference>
<feature type="domain" description="Peptidase S8/S53" evidence="5">
    <location>
        <begin position="1"/>
        <end position="51"/>
    </location>
</feature>
<comment type="subcellular location">
    <subcellularLocation>
        <location evidence="1">Secreted</location>
    </subcellularLocation>
</comment>
<dbReference type="GO" id="GO:0006508">
    <property type="term" value="P:proteolysis"/>
    <property type="evidence" value="ECO:0007669"/>
    <property type="project" value="InterPro"/>
</dbReference>
<dbReference type="InterPro" id="IPR036852">
    <property type="entry name" value="Peptidase_S8/S53_dom_sf"/>
</dbReference>
<comment type="caution">
    <text evidence="7">The sequence shown here is derived from an EMBL/GenBank/DDBJ whole genome shotgun (WGS) entry which is preliminary data.</text>
</comment>
<evidence type="ECO:0008006" key="9">
    <source>
        <dbReference type="Google" id="ProtNLM"/>
    </source>
</evidence>
<reference evidence="7 8" key="1">
    <citation type="journal article" date="2020" name="Mol. Plant">
        <title>The Chromosome-Based Rubber Tree Genome Provides New Insights into Spurge Genome Evolution and Rubber Biosynthesis.</title>
        <authorList>
            <person name="Liu J."/>
            <person name="Shi C."/>
            <person name="Shi C.C."/>
            <person name="Li W."/>
            <person name="Zhang Q.J."/>
            <person name="Zhang Y."/>
            <person name="Li K."/>
            <person name="Lu H.F."/>
            <person name="Shi C."/>
            <person name="Zhu S.T."/>
            <person name="Xiao Z.Y."/>
            <person name="Nan H."/>
            <person name="Yue Y."/>
            <person name="Zhu X.G."/>
            <person name="Wu Y."/>
            <person name="Hong X.N."/>
            <person name="Fan G.Y."/>
            <person name="Tong Y."/>
            <person name="Zhang D."/>
            <person name="Mao C.L."/>
            <person name="Liu Y.L."/>
            <person name="Hao S.J."/>
            <person name="Liu W.Q."/>
            <person name="Lv M.Q."/>
            <person name="Zhang H.B."/>
            <person name="Liu Y."/>
            <person name="Hu-Tang G.R."/>
            <person name="Wang J.P."/>
            <person name="Wang J.H."/>
            <person name="Sun Y.H."/>
            <person name="Ni S.B."/>
            <person name="Chen W.B."/>
            <person name="Zhang X.C."/>
            <person name="Jiao Y.N."/>
            <person name="Eichler E.E."/>
            <person name="Li G.H."/>
            <person name="Liu X."/>
            <person name="Gao L.Z."/>
        </authorList>
    </citation>
    <scope>NUCLEOTIDE SEQUENCE [LARGE SCALE GENOMIC DNA]</scope>
    <source>
        <strain evidence="8">cv. GT1</strain>
        <tissue evidence="7">Leaf</tissue>
    </source>
</reference>
<evidence type="ECO:0000259" key="6">
    <source>
        <dbReference type="Pfam" id="PF17766"/>
    </source>
</evidence>
<keyword evidence="8" id="KW-1185">Reference proteome</keyword>